<dbReference type="SUPFAM" id="SSF48613">
    <property type="entry name" value="Heme oxygenase-like"/>
    <property type="match status" value="1"/>
</dbReference>
<keyword evidence="3" id="KW-0378">Hydrolase</keyword>
<evidence type="ECO:0000259" key="2">
    <source>
        <dbReference type="Pfam" id="PF03070"/>
    </source>
</evidence>
<dbReference type="Gene3D" id="1.20.910.10">
    <property type="entry name" value="Heme oxygenase-like"/>
    <property type="match status" value="1"/>
</dbReference>
<dbReference type="AlphaFoldDB" id="A0A7X5TW25"/>
<sequence>MTLSARLWSENTDVTAQVLDHPFVRGIGDGSLPRELFAGYVAQDAFFLESFARAYAFALARSTDTATLLTLADLLAGVRDELGLHASYAESWGIDMSGVAPWSATLAYTEFLLATAAIQGPAAVYAAMTPCMRLYAWLGQSLDPDTAGPYTQWVQTYADPGFEALATQLETLLDEQHADTPAVHATYRRAMQLELGFFEAAFTA</sequence>
<dbReference type="EC" id="3.5.99.2" evidence="3"/>
<protein>
    <submittedName>
        <fullName evidence="3">Thiaminase/transcriptional activator TenA</fullName>
        <ecNumber evidence="3">3.5.99.2</ecNumber>
    </submittedName>
</protein>
<keyword evidence="4" id="KW-1185">Reference proteome</keyword>
<reference evidence="3 4" key="1">
    <citation type="submission" date="2020-03" db="EMBL/GenBank/DDBJ databases">
        <title>Sequencing the genomes of 1000 actinobacteria strains.</title>
        <authorList>
            <person name="Klenk H.-P."/>
        </authorList>
    </citation>
    <scope>NUCLEOTIDE SEQUENCE [LARGE SCALE GENOMIC DNA]</scope>
    <source>
        <strain evidence="3 4">DSM 44556</strain>
    </source>
</reference>
<feature type="domain" description="Thiaminase-2/PQQC" evidence="2">
    <location>
        <begin position="14"/>
        <end position="181"/>
    </location>
</feature>
<dbReference type="Proteomes" id="UP000547444">
    <property type="component" value="Unassembled WGS sequence"/>
</dbReference>
<gene>
    <name evidence="3" type="ORF">FHU31_000766</name>
</gene>
<dbReference type="CDD" id="cd19368">
    <property type="entry name" value="TenA_C_AtTH2-like"/>
    <property type="match status" value="1"/>
</dbReference>
<dbReference type="GO" id="GO:0050334">
    <property type="term" value="F:thiaminase activity"/>
    <property type="evidence" value="ECO:0007669"/>
    <property type="project" value="UniProtKB-EC"/>
</dbReference>
<organism evidence="3 4">
    <name type="scientific">Mycolicibacterium fluoranthenivorans</name>
    <dbReference type="NCBI Taxonomy" id="258505"/>
    <lineage>
        <taxon>Bacteria</taxon>
        <taxon>Bacillati</taxon>
        <taxon>Actinomycetota</taxon>
        <taxon>Actinomycetes</taxon>
        <taxon>Mycobacteriales</taxon>
        <taxon>Mycobacteriaceae</taxon>
        <taxon>Mycolicibacterium</taxon>
    </lineage>
</organism>
<accession>A0A7X5TW25</accession>
<dbReference type="PANTHER" id="PTHR43198:SF2">
    <property type="entry name" value="SI:CH1073-67J19.1-RELATED"/>
    <property type="match status" value="1"/>
</dbReference>
<dbReference type="RefSeq" id="WP_167156058.1">
    <property type="nucleotide sequence ID" value="NZ_JAANOW010000001.1"/>
</dbReference>
<dbReference type="EMBL" id="JAANOW010000001">
    <property type="protein sequence ID" value="NIH93810.1"/>
    <property type="molecule type" value="Genomic_DNA"/>
</dbReference>
<evidence type="ECO:0000313" key="3">
    <source>
        <dbReference type="EMBL" id="NIH93810.1"/>
    </source>
</evidence>
<dbReference type="InterPro" id="IPR004305">
    <property type="entry name" value="Thiaminase-2/PQQC"/>
</dbReference>
<evidence type="ECO:0000256" key="1">
    <source>
        <dbReference type="ARBA" id="ARBA00004948"/>
    </source>
</evidence>
<dbReference type="Pfam" id="PF03070">
    <property type="entry name" value="TENA_THI-4"/>
    <property type="match status" value="1"/>
</dbReference>
<comment type="caution">
    <text evidence="3">The sequence shown here is derived from an EMBL/GenBank/DDBJ whole genome shotgun (WGS) entry which is preliminary data.</text>
</comment>
<dbReference type="InterPro" id="IPR050967">
    <property type="entry name" value="Thiamine_Salvage_TenA"/>
</dbReference>
<name>A0A7X5TW25_9MYCO</name>
<dbReference type="InterPro" id="IPR016084">
    <property type="entry name" value="Haem_Oase-like_multi-hlx"/>
</dbReference>
<proteinExistence type="predicted"/>
<dbReference type="PANTHER" id="PTHR43198">
    <property type="entry name" value="BIFUNCTIONAL TH2 PROTEIN"/>
    <property type="match status" value="1"/>
</dbReference>
<evidence type="ECO:0000313" key="4">
    <source>
        <dbReference type="Proteomes" id="UP000547444"/>
    </source>
</evidence>
<comment type="pathway">
    <text evidence="1">Cofactor biosynthesis; thiamine diphosphate biosynthesis.</text>
</comment>
<dbReference type="GO" id="GO:0005829">
    <property type="term" value="C:cytosol"/>
    <property type="evidence" value="ECO:0007669"/>
    <property type="project" value="TreeGrafter"/>
</dbReference>